<keyword evidence="2" id="KW-0732">Signal</keyword>
<dbReference type="InterPro" id="IPR018247">
    <property type="entry name" value="EF_Hand_1_Ca_BS"/>
</dbReference>
<evidence type="ECO:0000256" key="1">
    <source>
        <dbReference type="ARBA" id="ARBA00022837"/>
    </source>
</evidence>
<dbReference type="EMBL" id="RQTK01000581">
    <property type="protein sequence ID" value="RUS77439.1"/>
    <property type="molecule type" value="Genomic_DNA"/>
</dbReference>
<dbReference type="GO" id="GO:0005509">
    <property type="term" value="F:calcium ion binding"/>
    <property type="evidence" value="ECO:0007669"/>
    <property type="project" value="InterPro"/>
</dbReference>
<protein>
    <recommendedName>
        <fullName evidence="3">EF-hand domain-containing protein</fullName>
    </recommendedName>
</protein>
<accession>A0A3S0ZH08</accession>
<comment type="caution">
    <text evidence="4">The sequence shown here is derived from an EMBL/GenBank/DDBJ whole genome shotgun (WGS) entry which is preliminary data.</text>
</comment>
<feature type="domain" description="EF-hand" evidence="3">
    <location>
        <begin position="97"/>
        <end position="132"/>
    </location>
</feature>
<dbReference type="AlphaFoldDB" id="A0A3S0ZH08"/>
<sequence>MNSLYVLLLVLPAAALAIDLKPYNETAHMMFIESDFNSDGMFTRDELDMVFKGYDTNGDGRVTRHEYTSYVDLHTPTLHDLSHALYDIYDSDNDHHLDKHDYDLLFATMDADSDGIVQEMEFRIYWTALYGSLETVHGHGSHV</sequence>
<evidence type="ECO:0000256" key="2">
    <source>
        <dbReference type="SAM" id="SignalP"/>
    </source>
</evidence>
<dbReference type="InterPro" id="IPR002048">
    <property type="entry name" value="EF_hand_dom"/>
</dbReference>
<dbReference type="Proteomes" id="UP000271974">
    <property type="component" value="Unassembled WGS sequence"/>
</dbReference>
<feature type="signal peptide" evidence="2">
    <location>
        <begin position="1"/>
        <end position="17"/>
    </location>
</feature>
<reference evidence="4 5" key="1">
    <citation type="submission" date="2019-01" db="EMBL/GenBank/DDBJ databases">
        <title>A draft genome assembly of the solar-powered sea slug Elysia chlorotica.</title>
        <authorList>
            <person name="Cai H."/>
            <person name="Li Q."/>
            <person name="Fang X."/>
            <person name="Li J."/>
            <person name="Curtis N.E."/>
            <person name="Altenburger A."/>
            <person name="Shibata T."/>
            <person name="Feng M."/>
            <person name="Maeda T."/>
            <person name="Schwartz J.A."/>
            <person name="Shigenobu S."/>
            <person name="Lundholm N."/>
            <person name="Nishiyama T."/>
            <person name="Yang H."/>
            <person name="Hasebe M."/>
            <person name="Li S."/>
            <person name="Pierce S.K."/>
            <person name="Wang J."/>
        </authorList>
    </citation>
    <scope>NUCLEOTIDE SEQUENCE [LARGE SCALE GENOMIC DNA]</scope>
    <source>
        <strain evidence="4">EC2010</strain>
        <tissue evidence="4">Whole organism of an adult</tissue>
    </source>
</reference>
<dbReference type="PROSITE" id="PS00018">
    <property type="entry name" value="EF_HAND_1"/>
    <property type="match status" value="2"/>
</dbReference>
<feature type="chain" id="PRO_5018543256" description="EF-hand domain-containing protein" evidence="2">
    <location>
        <begin position="18"/>
        <end position="143"/>
    </location>
</feature>
<gene>
    <name evidence="4" type="ORF">EGW08_014817</name>
</gene>
<name>A0A3S0ZH08_ELYCH</name>
<keyword evidence="1" id="KW-0106">Calcium</keyword>
<dbReference type="InterPro" id="IPR011992">
    <property type="entry name" value="EF-hand-dom_pair"/>
</dbReference>
<evidence type="ECO:0000313" key="5">
    <source>
        <dbReference type="Proteomes" id="UP000271974"/>
    </source>
</evidence>
<feature type="domain" description="EF-hand" evidence="3">
    <location>
        <begin position="42"/>
        <end position="77"/>
    </location>
</feature>
<organism evidence="4 5">
    <name type="scientific">Elysia chlorotica</name>
    <name type="common">Eastern emerald elysia</name>
    <name type="synonym">Sea slug</name>
    <dbReference type="NCBI Taxonomy" id="188477"/>
    <lineage>
        <taxon>Eukaryota</taxon>
        <taxon>Metazoa</taxon>
        <taxon>Spiralia</taxon>
        <taxon>Lophotrochozoa</taxon>
        <taxon>Mollusca</taxon>
        <taxon>Gastropoda</taxon>
        <taxon>Heterobranchia</taxon>
        <taxon>Euthyneura</taxon>
        <taxon>Panpulmonata</taxon>
        <taxon>Sacoglossa</taxon>
        <taxon>Placobranchoidea</taxon>
        <taxon>Plakobranchidae</taxon>
        <taxon>Elysia</taxon>
    </lineage>
</organism>
<dbReference type="Gene3D" id="1.10.238.10">
    <property type="entry name" value="EF-hand"/>
    <property type="match status" value="1"/>
</dbReference>
<evidence type="ECO:0000313" key="4">
    <source>
        <dbReference type="EMBL" id="RUS77439.1"/>
    </source>
</evidence>
<evidence type="ECO:0000259" key="3">
    <source>
        <dbReference type="PROSITE" id="PS50222"/>
    </source>
</evidence>
<keyword evidence="5" id="KW-1185">Reference proteome</keyword>
<dbReference type="OrthoDB" id="6096265at2759"/>
<dbReference type="SMART" id="SM00054">
    <property type="entry name" value="EFh"/>
    <property type="match status" value="2"/>
</dbReference>
<proteinExistence type="predicted"/>
<dbReference type="SUPFAM" id="SSF47473">
    <property type="entry name" value="EF-hand"/>
    <property type="match status" value="1"/>
</dbReference>
<dbReference type="PROSITE" id="PS50222">
    <property type="entry name" value="EF_HAND_2"/>
    <property type="match status" value="2"/>
</dbReference>
<dbReference type="Pfam" id="PF13833">
    <property type="entry name" value="EF-hand_8"/>
    <property type="match status" value="2"/>
</dbReference>